<protein>
    <submittedName>
        <fullName evidence="6">Tetratricopeptide repeat protein</fullName>
    </submittedName>
</protein>
<dbReference type="PANTHER" id="PTHR45586:SF1">
    <property type="entry name" value="LIPOPOLYSACCHARIDE ASSEMBLY PROTEIN B"/>
    <property type="match status" value="1"/>
</dbReference>
<evidence type="ECO:0000256" key="2">
    <source>
        <dbReference type="ARBA" id="ARBA00022803"/>
    </source>
</evidence>
<reference evidence="7" key="1">
    <citation type="journal article" date="2019" name="Int. J. Syst. Evol. Microbiol.">
        <title>The Global Catalogue of Microorganisms (GCM) 10K type strain sequencing project: providing services to taxonomists for standard genome sequencing and annotation.</title>
        <authorList>
            <consortium name="The Broad Institute Genomics Platform"/>
            <consortium name="The Broad Institute Genome Sequencing Center for Infectious Disease"/>
            <person name="Wu L."/>
            <person name="Ma J."/>
        </authorList>
    </citation>
    <scope>NUCLEOTIDE SEQUENCE [LARGE SCALE GENOMIC DNA]</scope>
    <source>
        <strain evidence="7">KCTC 52094</strain>
    </source>
</reference>
<evidence type="ECO:0000313" key="6">
    <source>
        <dbReference type="EMBL" id="MFC3123644.1"/>
    </source>
</evidence>
<comment type="caution">
    <text evidence="6">The sequence shown here is derived from an EMBL/GenBank/DDBJ whole genome shotgun (WGS) entry which is preliminary data.</text>
</comment>
<dbReference type="EMBL" id="JBHRTN010000003">
    <property type="protein sequence ID" value="MFC3123644.1"/>
    <property type="molecule type" value="Genomic_DNA"/>
</dbReference>
<dbReference type="PROSITE" id="PS50005">
    <property type="entry name" value="TPR"/>
    <property type="match status" value="3"/>
</dbReference>
<dbReference type="Proteomes" id="UP001595593">
    <property type="component" value="Unassembled WGS sequence"/>
</dbReference>
<dbReference type="InterPro" id="IPR013105">
    <property type="entry name" value="TPR_2"/>
</dbReference>
<keyword evidence="7" id="KW-1185">Reference proteome</keyword>
<dbReference type="RefSeq" id="WP_379592723.1">
    <property type="nucleotide sequence ID" value="NZ_JBHRTN010000003.1"/>
</dbReference>
<feature type="repeat" description="TPR" evidence="3">
    <location>
        <begin position="410"/>
        <end position="443"/>
    </location>
</feature>
<dbReference type="Pfam" id="PF07719">
    <property type="entry name" value="TPR_2"/>
    <property type="match status" value="1"/>
</dbReference>
<evidence type="ECO:0000313" key="7">
    <source>
        <dbReference type="Proteomes" id="UP001595593"/>
    </source>
</evidence>
<evidence type="ECO:0000256" key="5">
    <source>
        <dbReference type="SAM" id="SignalP"/>
    </source>
</evidence>
<feature type="repeat" description="TPR" evidence="3">
    <location>
        <begin position="513"/>
        <end position="546"/>
    </location>
</feature>
<evidence type="ECO:0000256" key="1">
    <source>
        <dbReference type="ARBA" id="ARBA00022737"/>
    </source>
</evidence>
<feature type="signal peptide" evidence="5">
    <location>
        <begin position="1"/>
        <end position="24"/>
    </location>
</feature>
<feature type="chain" id="PRO_5046319876" evidence="5">
    <location>
        <begin position="25"/>
        <end position="567"/>
    </location>
</feature>
<feature type="repeat" description="TPR" evidence="3">
    <location>
        <begin position="479"/>
        <end position="512"/>
    </location>
</feature>
<keyword evidence="2 3" id="KW-0802">TPR repeat</keyword>
<dbReference type="Gene3D" id="1.25.40.10">
    <property type="entry name" value="Tetratricopeptide repeat domain"/>
    <property type="match status" value="3"/>
</dbReference>
<dbReference type="Pfam" id="PF13432">
    <property type="entry name" value="TPR_16"/>
    <property type="match status" value="2"/>
</dbReference>
<dbReference type="SUPFAM" id="SSF48452">
    <property type="entry name" value="TPR-like"/>
    <property type="match status" value="2"/>
</dbReference>
<feature type="region of interest" description="Disordered" evidence="4">
    <location>
        <begin position="544"/>
        <end position="567"/>
    </location>
</feature>
<evidence type="ECO:0000256" key="4">
    <source>
        <dbReference type="SAM" id="MobiDB-lite"/>
    </source>
</evidence>
<sequence length="567" mass="61512">MAMLVHPCRSALLAAALLAGCAAGGNPGGVAGNGVTAGPAPRATASGAYLAGRFASAETDTKGAADQMLEALRLAPNEPEILTRAFLAAVMDGRAEAVQLARRLPQSELANILLAGADGMAGRWERAEGRLRNMPRTGAAQVLQPLLLAWAQAGRGQTDAALATLRPQVEGSRLRGLAALHSAMIADLGSRPQEAERLARLALAETPEANLRMLQVLAGILNRAGKPEEAAKLIDAIALSGDDMALLNTPRTRDALLRGRAVASAVEGMAEAELALAGALRGQGAPELTLVLARLSLRLRPDFTPALMIAADSLNDERHPESALAMLRRVPDDDPFAPVVALRRATLLDRMDRPDEAIALLRTLSRERPEALQPPARLGDLLRGRQRFPEAAQAYTEALSRIGEPLPQYWPLFYARGISLERSGRWPEAEADFHRALQLSPEQPYVLNYLGYSWVEKGLNLPEARRMLERAMELRPQDGNIADSLGWALFKMNDLPDAIRWLERAVELESRNSVINDHLGDAYWAAGRRREAEFQWRRALALDPEPEEAPRISAKLRERQANPSATP</sequence>
<keyword evidence="5" id="KW-0732">Signal</keyword>
<dbReference type="InterPro" id="IPR011990">
    <property type="entry name" value="TPR-like_helical_dom_sf"/>
</dbReference>
<dbReference type="InterPro" id="IPR051012">
    <property type="entry name" value="CellSynth/LPSAsmb/PSIAsmb"/>
</dbReference>
<name>A0ABV7FTF6_9PROT</name>
<accession>A0ABV7FTF6</accession>
<keyword evidence="1" id="KW-0677">Repeat</keyword>
<dbReference type="PANTHER" id="PTHR45586">
    <property type="entry name" value="TPR REPEAT-CONTAINING PROTEIN PA4667"/>
    <property type="match status" value="1"/>
</dbReference>
<dbReference type="SMART" id="SM00028">
    <property type="entry name" value="TPR"/>
    <property type="match status" value="7"/>
</dbReference>
<dbReference type="InterPro" id="IPR019734">
    <property type="entry name" value="TPR_rpt"/>
</dbReference>
<proteinExistence type="predicted"/>
<organism evidence="6 7">
    <name type="scientific">Teichococcus globiformis</name>
    <dbReference type="NCBI Taxonomy" id="2307229"/>
    <lineage>
        <taxon>Bacteria</taxon>
        <taxon>Pseudomonadati</taxon>
        <taxon>Pseudomonadota</taxon>
        <taxon>Alphaproteobacteria</taxon>
        <taxon>Acetobacterales</taxon>
        <taxon>Roseomonadaceae</taxon>
        <taxon>Roseomonas</taxon>
    </lineage>
</organism>
<gene>
    <name evidence="6" type="ORF">ACFOD4_01110</name>
</gene>
<evidence type="ECO:0000256" key="3">
    <source>
        <dbReference type="PROSITE-ProRule" id="PRU00339"/>
    </source>
</evidence>